<dbReference type="InterPro" id="IPR000933">
    <property type="entry name" value="Glyco_hydro_29"/>
</dbReference>
<dbReference type="SUPFAM" id="SSF49785">
    <property type="entry name" value="Galactose-binding domain-like"/>
    <property type="match status" value="1"/>
</dbReference>
<organism evidence="10 11">
    <name type="scientific">Mucilaginibacter ximonensis</name>
    <dbReference type="NCBI Taxonomy" id="538021"/>
    <lineage>
        <taxon>Bacteria</taxon>
        <taxon>Pseudomonadati</taxon>
        <taxon>Bacteroidota</taxon>
        <taxon>Sphingobacteriia</taxon>
        <taxon>Sphingobacteriales</taxon>
        <taxon>Sphingobacteriaceae</taxon>
        <taxon>Mucilaginibacter</taxon>
    </lineage>
</organism>
<accession>A0ABW5YFU6</accession>
<evidence type="ECO:0000256" key="1">
    <source>
        <dbReference type="ARBA" id="ARBA00004071"/>
    </source>
</evidence>
<gene>
    <name evidence="10" type="ORF">ACFS5N_17385</name>
</gene>
<keyword evidence="11" id="KW-1185">Reference proteome</keyword>
<evidence type="ECO:0000256" key="7">
    <source>
        <dbReference type="SAM" id="SignalP"/>
    </source>
</evidence>
<dbReference type="Gene3D" id="2.60.40.1180">
    <property type="entry name" value="Golgi alpha-mannosidase II"/>
    <property type="match status" value="1"/>
</dbReference>
<evidence type="ECO:0000256" key="4">
    <source>
        <dbReference type="ARBA" id="ARBA00022729"/>
    </source>
</evidence>
<dbReference type="InterPro" id="IPR008979">
    <property type="entry name" value="Galactose-bd-like_sf"/>
</dbReference>
<keyword evidence="4 7" id="KW-0732">Signal</keyword>
<dbReference type="SUPFAM" id="SSF51445">
    <property type="entry name" value="(Trans)glycosidases"/>
    <property type="match status" value="1"/>
</dbReference>
<dbReference type="PRINTS" id="PR00741">
    <property type="entry name" value="GLHYDRLASE29"/>
</dbReference>
<dbReference type="PANTHER" id="PTHR10030:SF37">
    <property type="entry name" value="ALPHA-L-FUCOSIDASE-RELATED"/>
    <property type="match status" value="1"/>
</dbReference>
<evidence type="ECO:0000256" key="2">
    <source>
        <dbReference type="ARBA" id="ARBA00007951"/>
    </source>
</evidence>
<proteinExistence type="inferred from homology"/>
<sequence length="599" mass="65419">MRKYTLGSALLSVALLLNTGVVNAGPGKPSPKKIMNKHALVVTNRMEWWNKARFGMFIHWGVYSVPAGVYEGKKYPGLGEWLMHDAKIPVDTYQAYAKDFNPTKYNPEQWVLMAKDAGVKYIVITTKHHDGFAMFDSKASDWNIVKRTPYGKDVIKMLADACRKYGMKLGFYYSQANDWNNPGGAAAGGHWDKKQDGSFDEYLDKVAIPQIKEILNNYGDVAELWWDVPTDMTKERAAKITPLLAAHPEIVTNNRLGGGVQGDLETPEQYIPATGIPGRNWETCMTMNDTWGYKTYDDHWKSSQTLIRNLVDIASKGGNYLLNIGPKPTGEVPEPIVDRMKDIGAWMKVNSEAIYATTASPFRKLTWGRCTTKETPDGTTALYLSVFDWPANGQLSVPGLKNAAKSATLLANGTALKFKKVADGLSVDVPANAPDANATVIKLIIKGKPDVETIIPSASADGSFVLSPEDADLKGGVQSEHSPSNLGYWTNPKATASWQIKITKPGTYTIKAPVAAIGEGNAFNITVGGQTVKAVVKATGNDGKYLINNLGYVNIDRAGITTITITPVAENWQHINLRAISFDYKGNAGTSGGFTIKQQ</sequence>
<dbReference type="Pfam" id="PF01120">
    <property type="entry name" value="Alpha_L_fucos"/>
    <property type="match status" value="1"/>
</dbReference>
<dbReference type="EC" id="3.2.1.51" evidence="3"/>
<evidence type="ECO:0000313" key="11">
    <source>
        <dbReference type="Proteomes" id="UP001597557"/>
    </source>
</evidence>
<dbReference type="InterPro" id="IPR057739">
    <property type="entry name" value="Glyco_hydro_29_N"/>
</dbReference>
<name>A0ABW5YFU6_9SPHI</name>
<dbReference type="Gene3D" id="3.20.20.80">
    <property type="entry name" value="Glycosidases"/>
    <property type="match status" value="1"/>
</dbReference>
<keyword evidence="6" id="KW-0326">Glycosidase</keyword>
<comment type="caution">
    <text evidence="10">The sequence shown here is derived from an EMBL/GenBank/DDBJ whole genome shotgun (WGS) entry which is preliminary data.</text>
</comment>
<dbReference type="SMART" id="SM00812">
    <property type="entry name" value="Alpha_L_fucos"/>
    <property type="match status" value="1"/>
</dbReference>
<dbReference type="Proteomes" id="UP001597557">
    <property type="component" value="Unassembled WGS sequence"/>
</dbReference>
<evidence type="ECO:0000256" key="6">
    <source>
        <dbReference type="ARBA" id="ARBA00023295"/>
    </source>
</evidence>
<keyword evidence="5" id="KW-0378">Hydrolase</keyword>
<dbReference type="InterPro" id="IPR013780">
    <property type="entry name" value="Glyco_hydro_b"/>
</dbReference>
<dbReference type="InterPro" id="IPR031712">
    <property type="entry name" value="DUF5077"/>
</dbReference>
<feature type="signal peptide" evidence="7">
    <location>
        <begin position="1"/>
        <end position="24"/>
    </location>
</feature>
<dbReference type="Gene3D" id="2.60.120.260">
    <property type="entry name" value="Galactose-binding domain-like"/>
    <property type="match status" value="1"/>
</dbReference>
<evidence type="ECO:0000259" key="9">
    <source>
        <dbReference type="Pfam" id="PF16871"/>
    </source>
</evidence>
<feature type="chain" id="PRO_5046166086" description="alpha-L-fucosidase" evidence="7">
    <location>
        <begin position="25"/>
        <end position="599"/>
    </location>
</feature>
<dbReference type="InterPro" id="IPR016286">
    <property type="entry name" value="FUC_metazoa-typ"/>
</dbReference>
<dbReference type="RefSeq" id="WP_377188588.1">
    <property type="nucleotide sequence ID" value="NZ_JBHUPD010000004.1"/>
</dbReference>
<feature type="domain" description="Glycoside hydrolase family 29 N-terminal" evidence="8">
    <location>
        <begin position="40"/>
        <end position="352"/>
    </location>
</feature>
<protein>
    <recommendedName>
        <fullName evidence="3">alpha-L-fucosidase</fullName>
        <ecNumber evidence="3">3.2.1.51</ecNumber>
    </recommendedName>
</protein>
<evidence type="ECO:0000256" key="5">
    <source>
        <dbReference type="ARBA" id="ARBA00022801"/>
    </source>
</evidence>
<dbReference type="EMBL" id="JBHUPD010000004">
    <property type="protein sequence ID" value="MFD2874259.1"/>
    <property type="molecule type" value="Genomic_DNA"/>
</dbReference>
<comment type="similarity">
    <text evidence="2">Belongs to the glycosyl hydrolase 29 family.</text>
</comment>
<feature type="domain" description="DUF5077" evidence="9">
    <location>
        <begin position="481"/>
        <end position="568"/>
    </location>
</feature>
<evidence type="ECO:0000256" key="3">
    <source>
        <dbReference type="ARBA" id="ARBA00012662"/>
    </source>
</evidence>
<dbReference type="Pfam" id="PF16871">
    <property type="entry name" value="DUF5077"/>
    <property type="match status" value="1"/>
</dbReference>
<evidence type="ECO:0000259" key="8">
    <source>
        <dbReference type="Pfam" id="PF01120"/>
    </source>
</evidence>
<dbReference type="PANTHER" id="PTHR10030">
    <property type="entry name" value="ALPHA-L-FUCOSIDASE"/>
    <property type="match status" value="1"/>
</dbReference>
<comment type="function">
    <text evidence="1">Alpha-L-fucosidase is responsible for hydrolyzing the alpha-1,6-linked fucose joined to the reducing-end N-acetylglucosamine of the carbohydrate moieties of glycoproteins.</text>
</comment>
<evidence type="ECO:0000313" key="10">
    <source>
        <dbReference type="EMBL" id="MFD2874259.1"/>
    </source>
</evidence>
<reference evidence="11" key="1">
    <citation type="journal article" date="2019" name="Int. J. Syst. Evol. Microbiol.">
        <title>The Global Catalogue of Microorganisms (GCM) 10K type strain sequencing project: providing services to taxonomists for standard genome sequencing and annotation.</title>
        <authorList>
            <consortium name="The Broad Institute Genomics Platform"/>
            <consortium name="The Broad Institute Genome Sequencing Center for Infectious Disease"/>
            <person name="Wu L."/>
            <person name="Ma J."/>
        </authorList>
    </citation>
    <scope>NUCLEOTIDE SEQUENCE [LARGE SCALE GENOMIC DNA]</scope>
    <source>
        <strain evidence="11">KCTC 22437</strain>
    </source>
</reference>
<dbReference type="InterPro" id="IPR017853">
    <property type="entry name" value="GH"/>
</dbReference>